<dbReference type="HOGENOM" id="CLU_506920_0_0_7"/>
<dbReference type="InterPro" id="IPR013656">
    <property type="entry name" value="PAS_4"/>
</dbReference>
<evidence type="ECO:0000256" key="9">
    <source>
        <dbReference type="ARBA" id="ARBA00022989"/>
    </source>
</evidence>
<accession>T2GFR7</accession>
<dbReference type="GO" id="GO:0016020">
    <property type="term" value="C:membrane"/>
    <property type="evidence" value="ECO:0007669"/>
    <property type="project" value="UniProtKB-SubCell"/>
</dbReference>
<dbReference type="Pfam" id="PF02518">
    <property type="entry name" value="HATPase_c"/>
    <property type="match status" value="1"/>
</dbReference>
<evidence type="ECO:0000256" key="2">
    <source>
        <dbReference type="ARBA" id="ARBA00004141"/>
    </source>
</evidence>
<dbReference type="InterPro" id="IPR000700">
    <property type="entry name" value="PAS-assoc_C"/>
</dbReference>
<dbReference type="InterPro" id="IPR003661">
    <property type="entry name" value="HisK_dim/P_dom"/>
</dbReference>
<keyword evidence="8" id="KW-0067">ATP-binding</keyword>
<evidence type="ECO:0000259" key="15">
    <source>
        <dbReference type="PROSITE" id="PS50113"/>
    </source>
</evidence>
<dbReference type="KEGG" id="dgg:DGI_3351"/>
<dbReference type="InterPro" id="IPR005467">
    <property type="entry name" value="His_kinase_dom"/>
</dbReference>
<comment type="catalytic activity">
    <reaction evidence="1">
        <text>ATP + protein L-histidine = ADP + protein N-phospho-L-histidine.</text>
        <dbReference type="EC" id="2.7.13.3"/>
    </reaction>
</comment>
<feature type="domain" description="PAS" evidence="14">
    <location>
        <begin position="218"/>
        <end position="272"/>
    </location>
</feature>
<dbReference type="Proteomes" id="UP000016587">
    <property type="component" value="Chromosome"/>
</dbReference>
<dbReference type="GO" id="GO:0030295">
    <property type="term" value="F:protein kinase activator activity"/>
    <property type="evidence" value="ECO:0007669"/>
    <property type="project" value="TreeGrafter"/>
</dbReference>
<evidence type="ECO:0000256" key="7">
    <source>
        <dbReference type="ARBA" id="ARBA00022777"/>
    </source>
</evidence>
<keyword evidence="17" id="KW-1185">Reference proteome</keyword>
<keyword evidence="10" id="KW-0902">Two-component regulatory system</keyword>
<dbReference type="Gene3D" id="3.30.565.10">
    <property type="entry name" value="Histidine kinase-like ATPase, C-terminal domain"/>
    <property type="match status" value="1"/>
</dbReference>
<keyword evidence="11" id="KW-0472">Membrane</keyword>
<dbReference type="EC" id="2.7.13.3" evidence="3"/>
<dbReference type="InterPro" id="IPR013655">
    <property type="entry name" value="PAS_fold_3"/>
</dbReference>
<protein>
    <recommendedName>
        <fullName evidence="3">histidine kinase</fullName>
        <ecNumber evidence="3">2.7.13.3</ecNumber>
    </recommendedName>
</protein>
<dbReference type="AlphaFoldDB" id="T2GFR7"/>
<evidence type="ECO:0000256" key="11">
    <source>
        <dbReference type="ARBA" id="ARBA00023136"/>
    </source>
</evidence>
<dbReference type="STRING" id="1121448.DGI_3351"/>
<dbReference type="GO" id="GO:0000155">
    <property type="term" value="F:phosphorelay sensor kinase activity"/>
    <property type="evidence" value="ECO:0007669"/>
    <property type="project" value="InterPro"/>
</dbReference>
<dbReference type="Gene3D" id="1.10.287.130">
    <property type="match status" value="1"/>
</dbReference>
<feature type="domain" description="PAC" evidence="15">
    <location>
        <begin position="276"/>
        <end position="328"/>
    </location>
</feature>
<comment type="subcellular location">
    <subcellularLocation>
        <location evidence="2">Membrane</location>
        <topology evidence="2">Multi-pass membrane protein</topology>
    </subcellularLocation>
</comment>
<dbReference type="Pfam" id="PF08448">
    <property type="entry name" value="PAS_4"/>
    <property type="match status" value="1"/>
</dbReference>
<dbReference type="SMART" id="SM00388">
    <property type="entry name" value="HisKA"/>
    <property type="match status" value="1"/>
</dbReference>
<feature type="domain" description="Histidine kinase" evidence="13">
    <location>
        <begin position="332"/>
        <end position="543"/>
    </location>
</feature>
<dbReference type="SMART" id="SM00387">
    <property type="entry name" value="HATPase_c"/>
    <property type="match status" value="1"/>
</dbReference>
<dbReference type="PATRIC" id="fig|1121448.10.peg.3308"/>
<dbReference type="PROSITE" id="PS50109">
    <property type="entry name" value="HIS_KIN"/>
    <property type="match status" value="1"/>
</dbReference>
<dbReference type="PANTHER" id="PTHR42878">
    <property type="entry name" value="TWO-COMPONENT HISTIDINE KINASE"/>
    <property type="match status" value="1"/>
</dbReference>
<dbReference type="EMBL" id="CP006585">
    <property type="protein sequence ID" value="AGW15044.1"/>
    <property type="molecule type" value="Genomic_DNA"/>
</dbReference>
<evidence type="ECO:0000256" key="5">
    <source>
        <dbReference type="ARBA" id="ARBA00022692"/>
    </source>
</evidence>
<evidence type="ECO:0000256" key="6">
    <source>
        <dbReference type="ARBA" id="ARBA00022741"/>
    </source>
</evidence>
<evidence type="ECO:0000259" key="13">
    <source>
        <dbReference type="PROSITE" id="PS50109"/>
    </source>
</evidence>
<evidence type="ECO:0000256" key="12">
    <source>
        <dbReference type="SAM" id="Coils"/>
    </source>
</evidence>
<dbReference type="InterPro" id="IPR036890">
    <property type="entry name" value="HATPase_C_sf"/>
</dbReference>
<dbReference type="InterPro" id="IPR003594">
    <property type="entry name" value="HATPase_dom"/>
</dbReference>
<dbReference type="GO" id="GO:0000156">
    <property type="term" value="F:phosphorelay response regulator activity"/>
    <property type="evidence" value="ECO:0007669"/>
    <property type="project" value="TreeGrafter"/>
</dbReference>
<dbReference type="InterPro" id="IPR050351">
    <property type="entry name" value="BphY/WalK/GraS-like"/>
</dbReference>
<dbReference type="SUPFAM" id="SSF47384">
    <property type="entry name" value="Homodimeric domain of signal transducing histidine kinase"/>
    <property type="match status" value="1"/>
</dbReference>
<evidence type="ECO:0000259" key="14">
    <source>
        <dbReference type="PROSITE" id="PS50112"/>
    </source>
</evidence>
<dbReference type="InterPro" id="IPR000014">
    <property type="entry name" value="PAS"/>
</dbReference>
<reference evidence="17" key="2">
    <citation type="submission" date="2013-07" db="EMBL/GenBank/DDBJ databases">
        <authorList>
            <person name="Morais-Silva F.O."/>
            <person name="Rezende A.M."/>
            <person name="Pimentel C."/>
            <person name="Resende D.M."/>
            <person name="Santos C.I."/>
            <person name="Clemente C."/>
            <person name="de Oliveira L.M."/>
            <person name="da Silva S.M."/>
            <person name="Costa D.A."/>
            <person name="Varela-Raposo A."/>
            <person name="Horacio E.C.A."/>
            <person name="Matos M."/>
            <person name="Flores O."/>
            <person name="Ruiz J.C."/>
            <person name="Rodrigues-Pousada C."/>
        </authorList>
    </citation>
    <scope>NUCLEOTIDE SEQUENCE [LARGE SCALE GENOMIC DNA]</scope>
    <source>
        <strain evidence="17">ATCC 19364 / DSM 1382 / NCIMB 9332 / VKM B-1759</strain>
    </source>
</reference>
<gene>
    <name evidence="16" type="ORF">DGI_3351</name>
</gene>
<sequence>MQRNSDPLKLRQLARNGASHGNAADISSLTPRDVQQLVYEFGVYQAELLAQNEELRELRQDLEHSRDAYATLYDQAPVGYATLNPQGRIQTCNLTLGVLLHTPRSILEGRFLADFIIPQHRDVFQQHLAATMESETVYRCEISLRLNPDHPDHAGKGGHVRHARMESRCLRQTEEAERACYVAIIDVTERVEAETELRKSEQRFKIIADHTIGWESWLDPDGALLWVNPAVEPLTGYTVAECMAMADYPWPLIHAEDRQSLQQTLRQALTLKKSFKDIRFRATHKQGHVLWISLFCEPVHGSAGDFLGLRIGARDVTEREEAERLQKDIEHIIHHDLRSPMISVHSGIQLLRGASNLTSEQQYILEQISRTNRRGLSVLDNSMTLRRIEAGTYTLRPTAVQLHEVAEEAIEELSDLAEKRSAHVALTGLASLQARGDPLLCQTLLVNLLRNALEALPAAGQQVHISLSQEEGLAVLRVSNPGAVPECIRSRFFGKYVTSGKYGGTGLGAYSAQLMATAQGGTLELDASSPGRTTLILKLPLYNEQGVTPSSTGGLPVRF</sequence>
<evidence type="ECO:0000256" key="10">
    <source>
        <dbReference type="ARBA" id="ARBA00023012"/>
    </source>
</evidence>
<dbReference type="eggNOG" id="COG2202">
    <property type="taxonomic scope" value="Bacteria"/>
</dbReference>
<dbReference type="PROSITE" id="PS50112">
    <property type="entry name" value="PAS"/>
    <property type="match status" value="1"/>
</dbReference>
<dbReference type="InterPro" id="IPR035965">
    <property type="entry name" value="PAS-like_dom_sf"/>
</dbReference>
<name>T2GFR7_MEGG1</name>
<evidence type="ECO:0000313" key="16">
    <source>
        <dbReference type="EMBL" id="AGW15044.1"/>
    </source>
</evidence>
<evidence type="ECO:0000256" key="1">
    <source>
        <dbReference type="ARBA" id="ARBA00000085"/>
    </source>
</evidence>
<dbReference type="SMART" id="SM00091">
    <property type="entry name" value="PAS"/>
    <property type="match status" value="2"/>
</dbReference>
<dbReference type="PROSITE" id="PS50113">
    <property type="entry name" value="PAC"/>
    <property type="match status" value="1"/>
</dbReference>
<keyword evidence="4" id="KW-0808">Transferase</keyword>
<dbReference type="GO" id="GO:0005524">
    <property type="term" value="F:ATP binding"/>
    <property type="evidence" value="ECO:0007669"/>
    <property type="project" value="UniProtKB-KW"/>
</dbReference>
<keyword evidence="9" id="KW-1133">Transmembrane helix</keyword>
<feature type="coiled-coil region" evidence="12">
    <location>
        <begin position="45"/>
        <end position="75"/>
    </location>
</feature>
<dbReference type="NCBIfam" id="TIGR00229">
    <property type="entry name" value="sensory_box"/>
    <property type="match status" value="2"/>
</dbReference>
<keyword evidence="6" id="KW-0547">Nucleotide-binding</keyword>
<keyword evidence="12" id="KW-0175">Coiled coil</keyword>
<evidence type="ECO:0000256" key="3">
    <source>
        <dbReference type="ARBA" id="ARBA00012438"/>
    </source>
</evidence>
<organism evidence="16 17">
    <name type="scientific">Megalodesulfovibrio gigas (strain ATCC 19364 / DSM 1382 / NCIMB 9332 / VKM B-1759)</name>
    <name type="common">Desulfovibrio gigas</name>
    <dbReference type="NCBI Taxonomy" id="1121448"/>
    <lineage>
        <taxon>Bacteria</taxon>
        <taxon>Pseudomonadati</taxon>
        <taxon>Thermodesulfobacteriota</taxon>
        <taxon>Desulfovibrionia</taxon>
        <taxon>Desulfovibrionales</taxon>
        <taxon>Desulfovibrionaceae</taxon>
        <taxon>Megalodesulfovibrio</taxon>
    </lineage>
</organism>
<dbReference type="SUPFAM" id="SSF55874">
    <property type="entry name" value="ATPase domain of HSP90 chaperone/DNA topoisomerase II/histidine kinase"/>
    <property type="match status" value="1"/>
</dbReference>
<keyword evidence="5" id="KW-0812">Transmembrane</keyword>
<evidence type="ECO:0000256" key="4">
    <source>
        <dbReference type="ARBA" id="ARBA00022679"/>
    </source>
</evidence>
<dbReference type="PANTHER" id="PTHR42878:SF7">
    <property type="entry name" value="SENSOR HISTIDINE KINASE GLRK"/>
    <property type="match status" value="1"/>
</dbReference>
<proteinExistence type="predicted"/>
<evidence type="ECO:0000256" key="8">
    <source>
        <dbReference type="ARBA" id="ARBA00022840"/>
    </source>
</evidence>
<dbReference type="SUPFAM" id="SSF55785">
    <property type="entry name" value="PYP-like sensor domain (PAS domain)"/>
    <property type="match status" value="2"/>
</dbReference>
<dbReference type="Gene3D" id="3.30.450.20">
    <property type="entry name" value="PAS domain"/>
    <property type="match status" value="2"/>
</dbReference>
<dbReference type="CDD" id="cd00130">
    <property type="entry name" value="PAS"/>
    <property type="match status" value="2"/>
</dbReference>
<dbReference type="eggNOG" id="COG2205">
    <property type="taxonomic scope" value="Bacteria"/>
</dbReference>
<keyword evidence="7" id="KW-0418">Kinase</keyword>
<dbReference type="InterPro" id="IPR036097">
    <property type="entry name" value="HisK_dim/P_sf"/>
</dbReference>
<dbReference type="GO" id="GO:0007234">
    <property type="term" value="P:osmosensory signaling via phosphorelay pathway"/>
    <property type="evidence" value="ECO:0007669"/>
    <property type="project" value="TreeGrafter"/>
</dbReference>
<evidence type="ECO:0000313" key="17">
    <source>
        <dbReference type="Proteomes" id="UP000016587"/>
    </source>
</evidence>
<dbReference type="CDD" id="cd00082">
    <property type="entry name" value="HisKA"/>
    <property type="match status" value="1"/>
</dbReference>
<reference evidence="16 17" key="1">
    <citation type="journal article" date="2013" name="J. Bacteriol.">
        <title>Roles of HynAB and Ech, the only two hydrogenases found in the model sulfate reducer Desulfovibrio gigas.</title>
        <authorList>
            <person name="Morais-Silva F.O."/>
            <person name="Santos C.I."/>
            <person name="Rodrigues R."/>
            <person name="Pereira I.A."/>
            <person name="Rodrigues-Pousada C."/>
        </authorList>
    </citation>
    <scope>NUCLEOTIDE SEQUENCE [LARGE SCALE GENOMIC DNA]</scope>
    <source>
        <strain evidence="17">ATCC 19364 / DSM 1382 / NCIMB 9332 / VKM B-1759</strain>
    </source>
</reference>
<dbReference type="Pfam" id="PF08447">
    <property type="entry name" value="PAS_3"/>
    <property type="match status" value="1"/>
</dbReference>